<dbReference type="Pfam" id="PF00691">
    <property type="entry name" value="OmpA"/>
    <property type="match status" value="1"/>
</dbReference>
<keyword evidence="9" id="KW-1185">Reference proteome</keyword>
<dbReference type="PANTHER" id="PTHR30329">
    <property type="entry name" value="STATOR ELEMENT OF FLAGELLAR MOTOR COMPLEX"/>
    <property type="match status" value="1"/>
</dbReference>
<dbReference type="PROSITE" id="PS51257">
    <property type="entry name" value="PROKAR_LIPOPROTEIN"/>
    <property type="match status" value="1"/>
</dbReference>
<organism evidence="8 9">
    <name type="scientific">Candidatus Thiodiazotropha endoloripes</name>
    <dbReference type="NCBI Taxonomy" id="1818881"/>
    <lineage>
        <taxon>Bacteria</taxon>
        <taxon>Pseudomonadati</taxon>
        <taxon>Pseudomonadota</taxon>
        <taxon>Gammaproteobacteria</taxon>
        <taxon>Chromatiales</taxon>
        <taxon>Sedimenticolaceae</taxon>
        <taxon>Candidatus Thiodiazotropha</taxon>
    </lineage>
</organism>
<dbReference type="EMBL" id="LVJZ01000003">
    <property type="protein sequence ID" value="ODB97151.1"/>
    <property type="molecule type" value="Genomic_DNA"/>
</dbReference>
<dbReference type="InterPro" id="IPR006665">
    <property type="entry name" value="OmpA-like"/>
</dbReference>
<dbReference type="InterPro" id="IPR006664">
    <property type="entry name" value="OMP_bac"/>
</dbReference>
<dbReference type="AlphaFoldDB" id="A0A1E2UR36"/>
<dbReference type="SUPFAM" id="SSF103088">
    <property type="entry name" value="OmpA-like"/>
    <property type="match status" value="1"/>
</dbReference>
<evidence type="ECO:0000259" key="7">
    <source>
        <dbReference type="PROSITE" id="PS51123"/>
    </source>
</evidence>
<feature type="coiled-coil region" evidence="5">
    <location>
        <begin position="308"/>
        <end position="335"/>
    </location>
</feature>
<dbReference type="PROSITE" id="PS51123">
    <property type="entry name" value="OMPA_2"/>
    <property type="match status" value="1"/>
</dbReference>
<reference evidence="8 9" key="1">
    <citation type="submission" date="2016-03" db="EMBL/GenBank/DDBJ databases">
        <title>Chemosynthetic sulphur-oxidizing symbionts of marine invertebrate animals are capable of nitrogen fixation.</title>
        <authorList>
            <person name="Petersen J.M."/>
            <person name="Kemper A."/>
            <person name="Gruber-Vodicka H."/>
            <person name="Cardini U."/>
            <person name="Geest Mvander."/>
            <person name="Kleiner M."/>
            <person name="Bulgheresi S."/>
            <person name="Fussmann M."/>
            <person name="Herbold C."/>
            <person name="Seah B.K.B."/>
            <person name="Antony C.Paul."/>
            <person name="Liu D."/>
            <person name="Belitz A."/>
            <person name="Weber M."/>
        </authorList>
    </citation>
    <scope>NUCLEOTIDE SEQUENCE [LARGE SCALE GENOMIC DNA]</scope>
    <source>
        <strain evidence="8">G_D</strain>
    </source>
</reference>
<proteinExistence type="predicted"/>
<evidence type="ECO:0000256" key="1">
    <source>
        <dbReference type="ARBA" id="ARBA00004442"/>
    </source>
</evidence>
<accession>A0A1E2UR36</accession>
<feature type="chain" id="PRO_5009119124" description="OmpA-like domain-containing protein" evidence="6">
    <location>
        <begin position="28"/>
        <end position="463"/>
    </location>
</feature>
<evidence type="ECO:0000256" key="3">
    <source>
        <dbReference type="ARBA" id="ARBA00023237"/>
    </source>
</evidence>
<keyword evidence="5" id="KW-0175">Coiled coil</keyword>
<evidence type="ECO:0000256" key="6">
    <source>
        <dbReference type="SAM" id="SignalP"/>
    </source>
</evidence>
<gene>
    <name evidence="8" type="ORF">A3196_10490</name>
</gene>
<keyword evidence="3" id="KW-0998">Cell outer membrane</keyword>
<dbReference type="OrthoDB" id="9782229at2"/>
<keyword evidence="6" id="KW-0732">Signal</keyword>
<dbReference type="Proteomes" id="UP000094849">
    <property type="component" value="Unassembled WGS sequence"/>
</dbReference>
<dbReference type="PRINTS" id="PR01021">
    <property type="entry name" value="OMPADOMAIN"/>
</dbReference>
<dbReference type="InterPro" id="IPR036737">
    <property type="entry name" value="OmpA-like_sf"/>
</dbReference>
<feature type="domain" description="OmpA-like" evidence="7">
    <location>
        <begin position="346"/>
        <end position="463"/>
    </location>
</feature>
<evidence type="ECO:0000313" key="8">
    <source>
        <dbReference type="EMBL" id="ODB97151.1"/>
    </source>
</evidence>
<name>A0A1E2UR36_9GAMM</name>
<dbReference type="STRING" id="1818881.A3196_10490"/>
<feature type="signal peptide" evidence="6">
    <location>
        <begin position="1"/>
        <end position="27"/>
    </location>
</feature>
<dbReference type="InterPro" id="IPR050330">
    <property type="entry name" value="Bact_OuterMem_StrucFunc"/>
</dbReference>
<dbReference type="Gene3D" id="3.30.1330.60">
    <property type="entry name" value="OmpA-like domain"/>
    <property type="match status" value="1"/>
</dbReference>
<dbReference type="GO" id="GO:0009279">
    <property type="term" value="C:cell outer membrane"/>
    <property type="evidence" value="ECO:0007669"/>
    <property type="project" value="UniProtKB-SubCell"/>
</dbReference>
<comment type="caution">
    <text evidence="8">The sequence shown here is derived from an EMBL/GenBank/DDBJ whole genome shotgun (WGS) entry which is preliminary data.</text>
</comment>
<protein>
    <recommendedName>
        <fullName evidence="7">OmpA-like domain-containing protein</fullName>
    </recommendedName>
</protein>
<sequence>MTLLKRSAYLIVLGVLFVGCTTAPTLSQTDVFETYGEIASFRKRLAEDESNGLFNLAPEGFRKAENKLNQAISLGRSKKDEAVAEKIREGREILDKAETDAITTKSLMREVLEARRLAIAAEADSMMADQFKALDNKLRLAAEQVEQGDLEAAKKWRPEMLEGYSEIELEALKQDATENARYDISQAINREADEYAPKTLKLAREELALAIAVLETNRTQRTKAKNHALEASKQARRSIELTELIKEFDNREYSAEDVLLWYQKQLAQINESTDEPLPFDQPNHEVVKVLQDKLANYAELRKTELATRIDLQSRLAAVERQNQEAQARFDKIQDLFSAEEANVYRQGHNILLEMRAFNFPSGGTDIQAENFELLDKIVTAIKSFPSPDVVVSGHTDSVGGDETNRKLSQQRAETVASFLEKVGGVERTRLTAIGYGEARPVANNETEIGRKSNRRIEVLIINE</sequence>
<keyword evidence="2 4" id="KW-0472">Membrane</keyword>
<dbReference type="PANTHER" id="PTHR30329:SF21">
    <property type="entry name" value="LIPOPROTEIN YIAD-RELATED"/>
    <property type="match status" value="1"/>
</dbReference>
<dbReference type="RefSeq" id="WP_069004918.1">
    <property type="nucleotide sequence ID" value="NZ_LVJW01000003.1"/>
</dbReference>
<evidence type="ECO:0000256" key="5">
    <source>
        <dbReference type="SAM" id="Coils"/>
    </source>
</evidence>
<dbReference type="CDD" id="cd07185">
    <property type="entry name" value="OmpA_C-like"/>
    <property type="match status" value="1"/>
</dbReference>
<comment type="subcellular location">
    <subcellularLocation>
        <location evidence="1">Cell outer membrane</location>
    </subcellularLocation>
</comment>
<evidence type="ECO:0000313" key="9">
    <source>
        <dbReference type="Proteomes" id="UP000094849"/>
    </source>
</evidence>
<evidence type="ECO:0000256" key="4">
    <source>
        <dbReference type="PROSITE-ProRule" id="PRU00473"/>
    </source>
</evidence>
<evidence type="ECO:0000256" key="2">
    <source>
        <dbReference type="ARBA" id="ARBA00023136"/>
    </source>
</evidence>